<name>A0A5C1QAX4_9SPIO</name>
<dbReference type="AlphaFoldDB" id="A0A5C1QAX4"/>
<dbReference type="Proteomes" id="UP000323824">
    <property type="component" value="Chromosome"/>
</dbReference>
<proteinExistence type="predicted"/>
<reference evidence="1 2" key="2">
    <citation type="submission" date="2019-09" db="EMBL/GenBank/DDBJ databases">
        <title>Complete Genome Sequence and Methylome Analysis of free living Spirochaetas.</title>
        <authorList>
            <person name="Leshcheva N."/>
            <person name="Mikheeva N."/>
        </authorList>
    </citation>
    <scope>NUCLEOTIDE SEQUENCE [LARGE SCALE GENOMIC DNA]</scope>
    <source>
        <strain evidence="1 2">P</strain>
    </source>
</reference>
<evidence type="ECO:0000313" key="2">
    <source>
        <dbReference type="Proteomes" id="UP000323824"/>
    </source>
</evidence>
<dbReference type="OrthoDB" id="948556at2"/>
<keyword evidence="2" id="KW-1185">Reference proteome</keyword>
<organism evidence="1 2">
    <name type="scientific">Thiospirochaeta perfilievii</name>
    <dbReference type="NCBI Taxonomy" id="252967"/>
    <lineage>
        <taxon>Bacteria</taxon>
        <taxon>Pseudomonadati</taxon>
        <taxon>Spirochaetota</taxon>
        <taxon>Spirochaetia</taxon>
        <taxon>Spirochaetales</taxon>
        <taxon>Spirochaetaceae</taxon>
        <taxon>Thiospirochaeta</taxon>
    </lineage>
</organism>
<sequence length="157" mass="18261">MEEVASIETMEKLESGSDKVLMFNGNISGLDCVIVYFFTNDLLTGGRYYFTEKHSNKNDYLIDFNNMEELLTKKYGEPTEEDDFWKNDLYKDDYQYRGMAISMGHYVKYATWEGDETDIEISITGENYSISHQIDYTSVELKDMKEAAFEGEAMDEL</sequence>
<evidence type="ECO:0000313" key="1">
    <source>
        <dbReference type="EMBL" id="QEN05205.1"/>
    </source>
</evidence>
<dbReference type="RefSeq" id="WP_149568446.1">
    <property type="nucleotide sequence ID" value="NZ_CP035807.1"/>
</dbReference>
<gene>
    <name evidence="1" type="ORF">EW093_10935</name>
</gene>
<dbReference type="EMBL" id="CP035807">
    <property type="protein sequence ID" value="QEN05205.1"/>
    <property type="molecule type" value="Genomic_DNA"/>
</dbReference>
<accession>A0A5C1QAX4</accession>
<protein>
    <submittedName>
        <fullName evidence="1">Uncharacterized protein</fullName>
    </submittedName>
</protein>
<dbReference type="KEGG" id="sper:EW093_10935"/>
<reference evidence="1 2" key="1">
    <citation type="submission" date="2019-02" db="EMBL/GenBank/DDBJ databases">
        <authorList>
            <person name="Fomenkov A."/>
            <person name="Dubinina G."/>
            <person name="Grabovich M."/>
            <person name="Vincze T."/>
            <person name="Roberts R.J."/>
        </authorList>
    </citation>
    <scope>NUCLEOTIDE SEQUENCE [LARGE SCALE GENOMIC DNA]</scope>
    <source>
        <strain evidence="1 2">P</strain>
    </source>
</reference>